<dbReference type="EMBL" id="BKCJ011829858">
    <property type="protein sequence ID" value="GFD56476.1"/>
    <property type="molecule type" value="Genomic_DNA"/>
</dbReference>
<name>A0A699XF29_TANCI</name>
<feature type="non-terminal residue" evidence="1">
    <location>
        <position position="90"/>
    </location>
</feature>
<protein>
    <submittedName>
        <fullName evidence="1">Uncharacterized protein</fullName>
    </submittedName>
</protein>
<gene>
    <name evidence="1" type="ORF">Tci_928445</name>
</gene>
<feature type="non-terminal residue" evidence="1">
    <location>
        <position position="1"/>
    </location>
</feature>
<proteinExistence type="predicted"/>
<evidence type="ECO:0000313" key="1">
    <source>
        <dbReference type="EMBL" id="GFD56476.1"/>
    </source>
</evidence>
<organism evidence="1">
    <name type="scientific">Tanacetum cinerariifolium</name>
    <name type="common">Dalmatian daisy</name>
    <name type="synonym">Chrysanthemum cinerariifolium</name>
    <dbReference type="NCBI Taxonomy" id="118510"/>
    <lineage>
        <taxon>Eukaryota</taxon>
        <taxon>Viridiplantae</taxon>
        <taxon>Streptophyta</taxon>
        <taxon>Embryophyta</taxon>
        <taxon>Tracheophyta</taxon>
        <taxon>Spermatophyta</taxon>
        <taxon>Magnoliopsida</taxon>
        <taxon>eudicotyledons</taxon>
        <taxon>Gunneridae</taxon>
        <taxon>Pentapetalae</taxon>
        <taxon>asterids</taxon>
        <taxon>campanulids</taxon>
        <taxon>Asterales</taxon>
        <taxon>Asteraceae</taxon>
        <taxon>Asteroideae</taxon>
        <taxon>Anthemideae</taxon>
        <taxon>Anthemidinae</taxon>
        <taxon>Tanacetum</taxon>
    </lineage>
</organism>
<reference evidence="1" key="1">
    <citation type="journal article" date="2019" name="Sci. Rep.">
        <title>Draft genome of Tanacetum cinerariifolium, the natural source of mosquito coil.</title>
        <authorList>
            <person name="Yamashiro T."/>
            <person name="Shiraishi A."/>
            <person name="Satake H."/>
            <person name="Nakayama K."/>
        </authorList>
    </citation>
    <scope>NUCLEOTIDE SEQUENCE</scope>
</reference>
<accession>A0A699XF29</accession>
<dbReference type="AlphaFoldDB" id="A0A699XF29"/>
<comment type="caution">
    <text evidence="1">The sequence shown here is derived from an EMBL/GenBank/DDBJ whole genome shotgun (WGS) entry which is preliminary data.</text>
</comment>
<sequence length="90" mass="9616">RGEPRHDGALGGVAVAAAAYHRDNALLGPARLVQGLEHVFERIGRMGVIYEANNSAASHRNRFEAAGRGGQARQDGERFGGVFAQQYGRA</sequence>